<dbReference type="SMART" id="SM00911">
    <property type="entry name" value="HWE_HK"/>
    <property type="match status" value="1"/>
</dbReference>
<keyword evidence="10" id="KW-1185">Reference proteome</keyword>
<proteinExistence type="predicted"/>
<dbReference type="InterPro" id="IPR036890">
    <property type="entry name" value="HATPase_C_sf"/>
</dbReference>
<dbReference type="RefSeq" id="WP_164712380.1">
    <property type="nucleotide sequence ID" value="NZ_JACWCT010000061.1"/>
</dbReference>
<evidence type="ECO:0000256" key="1">
    <source>
        <dbReference type="ARBA" id="ARBA00000085"/>
    </source>
</evidence>
<dbReference type="Gene3D" id="3.30.450.40">
    <property type="match status" value="1"/>
</dbReference>
<sequence>MSIEPDWTAPGQVSVAGDHRFADYGELHHGLMRGEPLVIHDVAADPRTASFMPALRPIDVAAFVDTPLRERGSTVALFFVHDRVPRTWTAQELEFMRVVADRVEVGVARLRAEERQRLLNHELSHRMKNLFSMVQVVVAQTLRGAADVDDAREVLSQRLIALGKAHDILLGGAAERAPLAAVVREGIGVLEGASERVRVADPEIEVGAKAALWLALMLHEMTTNAMKYGALSVPDGRVEMSWSIREGDDGPLLRLAWRERGGPPVRPPARKGFGTRLIERGLTGQVGGVLSLDYPPEGVTCVVEAPLRNFQDEG</sequence>
<dbReference type="Pfam" id="PF01590">
    <property type="entry name" value="GAF"/>
    <property type="match status" value="1"/>
</dbReference>
<dbReference type="EMBL" id="JAQYXP010000004">
    <property type="protein sequence ID" value="MEN3237665.1"/>
    <property type="molecule type" value="Genomic_DNA"/>
</dbReference>
<dbReference type="EC" id="2.7.13.3" evidence="2"/>
<gene>
    <name evidence="9" type="ORF">PUR29_29635</name>
</gene>
<evidence type="ECO:0000256" key="6">
    <source>
        <dbReference type="ARBA" id="ARBA00022777"/>
    </source>
</evidence>
<keyword evidence="7" id="KW-0067">ATP-binding</keyword>
<comment type="caution">
    <text evidence="9">The sequence shown here is derived from an EMBL/GenBank/DDBJ whole genome shotgun (WGS) entry which is preliminary data.</text>
</comment>
<dbReference type="PANTHER" id="PTHR41523:SF7">
    <property type="entry name" value="HISTIDINE KINASE"/>
    <property type="match status" value="1"/>
</dbReference>
<evidence type="ECO:0000259" key="8">
    <source>
        <dbReference type="SMART" id="SM00911"/>
    </source>
</evidence>
<feature type="domain" description="Signal transduction histidine kinase HWE region" evidence="8">
    <location>
        <begin position="122"/>
        <end position="203"/>
    </location>
</feature>
<evidence type="ECO:0000256" key="5">
    <source>
        <dbReference type="ARBA" id="ARBA00022741"/>
    </source>
</evidence>
<dbReference type="Pfam" id="PF07536">
    <property type="entry name" value="HWE_HK"/>
    <property type="match status" value="1"/>
</dbReference>
<keyword evidence="3" id="KW-0597">Phosphoprotein</keyword>
<evidence type="ECO:0000313" key="9">
    <source>
        <dbReference type="EMBL" id="MEN3237665.1"/>
    </source>
</evidence>
<protein>
    <recommendedName>
        <fullName evidence="2">histidine kinase</fullName>
        <ecNumber evidence="2">2.7.13.3</ecNumber>
    </recommendedName>
</protein>
<dbReference type="InterPro" id="IPR011102">
    <property type="entry name" value="Sig_transdc_His_kinase_HWE"/>
</dbReference>
<dbReference type="SUPFAM" id="SSF55781">
    <property type="entry name" value="GAF domain-like"/>
    <property type="match status" value="1"/>
</dbReference>
<evidence type="ECO:0000256" key="2">
    <source>
        <dbReference type="ARBA" id="ARBA00012438"/>
    </source>
</evidence>
<evidence type="ECO:0000256" key="3">
    <source>
        <dbReference type="ARBA" id="ARBA00022553"/>
    </source>
</evidence>
<dbReference type="InterPro" id="IPR029016">
    <property type="entry name" value="GAF-like_dom_sf"/>
</dbReference>
<accession>A0ABV0A3F4</accession>
<dbReference type="Proteomes" id="UP001407347">
    <property type="component" value="Unassembled WGS sequence"/>
</dbReference>
<keyword evidence="5" id="KW-0547">Nucleotide-binding</keyword>
<comment type="catalytic activity">
    <reaction evidence="1">
        <text>ATP + protein L-histidine = ADP + protein N-phospho-L-histidine.</text>
        <dbReference type="EC" id="2.7.13.3"/>
    </reaction>
</comment>
<dbReference type="InterPro" id="IPR003018">
    <property type="entry name" value="GAF"/>
</dbReference>
<dbReference type="GO" id="GO:0016301">
    <property type="term" value="F:kinase activity"/>
    <property type="evidence" value="ECO:0007669"/>
    <property type="project" value="UniProtKB-KW"/>
</dbReference>
<keyword evidence="6 9" id="KW-0418">Kinase</keyword>
<organism evidence="9 10">
    <name type="scientific">Methylobacterium ajmalii</name>
    <dbReference type="NCBI Taxonomy" id="2738439"/>
    <lineage>
        <taxon>Bacteria</taxon>
        <taxon>Pseudomonadati</taxon>
        <taxon>Pseudomonadota</taxon>
        <taxon>Alphaproteobacteria</taxon>
        <taxon>Hyphomicrobiales</taxon>
        <taxon>Methylobacteriaceae</taxon>
        <taxon>Methylobacterium</taxon>
    </lineage>
</organism>
<keyword evidence="4" id="KW-0808">Transferase</keyword>
<dbReference type="Gene3D" id="3.30.565.10">
    <property type="entry name" value="Histidine kinase-like ATPase, C-terminal domain"/>
    <property type="match status" value="1"/>
</dbReference>
<evidence type="ECO:0000313" key="10">
    <source>
        <dbReference type="Proteomes" id="UP001407347"/>
    </source>
</evidence>
<name>A0ABV0A3F4_9HYPH</name>
<evidence type="ECO:0000256" key="4">
    <source>
        <dbReference type="ARBA" id="ARBA00022679"/>
    </source>
</evidence>
<reference evidence="9 10" key="1">
    <citation type="journal article" date="2023" name="PLoS ONE">
        <title>Complete genome assembly of Hawai'i environmental nontuberculous mycobacteria reveals unexpected co-isolation with methylobacteria.</title>
        <authorList>
            <person name="Hendrix J."/>
            <person name="Epperson L.E."/>
            <person name="Tong E.I."/>
            <person name="Chan Y.L."/>
            <person name="Hasan N.A."/>
            <person name="Dawrs S.N."/>
            <person name="Norton G.J."/>
            <person name="Virdi R."/>
            <person name="Crooks J.L."/>
            <person name="Chan E.D."/>
            <person name="Honda J.R."/>
            <person name="Strong M."/>
        </authorList>
    </citation>
    <scope>NUCLEOTIDE SEQUENCE [LARGE SCALE GENOMIC DNA]</scope>
    <source>
        <strain evidence="9 10">NJH_HI04-1</strain>
    </source>
</reference>
<evidence type="ECO:0000256" key="7">
    <source>
        <dbReference type="ARBA" id="ARBA00022840"/>
    </source>
</evidence>
<dbReference type="PANTHER" id="PTHR41523">
    <property type="entry name" value="TWO-COMPONENT SYSTEM SENSOR PROTEIN"/>
    <property type="match status" value="1"/>
</dbReference>